<evidence type="ECO:0000313" key="12">
    <source>
        <dbReference type="Proteomes" id="UP000315750"/>
    </source>
</evidence>
<dbReference type="PRINTS" id="PR01590">
    <property type="entry name" value="HTHFIS"/>
</dbReference>
<feature type="domain" description="Response regulatory" evidence="10">
    <location>
        <begin position="9"/>
        <end position="123"/>
    </location>
</feature>
<dbReference type="InterPro" id="IPR002197">
    <property type="entry name" value="HTH_Fis"/>
</dbReference>
<dbReference type="GO" id="GO:0005524">
    <property type="term" value="F:ATP binding"/>
    <property type="evidence" value="ECO:0007669"/>
    <property type="project" value="UniProtKB-KW"/>
</dbReference>
<keyword evidence="6" id="KW-0238">DNA-binding</keyword>
<dbReference type="InterPro" id="IPR011006">
    <property type="entry name" value="CheY-like_superfamily"/>
</dbReference>
<dbReference type="SUPFAM" id="SSF52540">
    <property type="entry name" value="P-loop containing nucleoside triphosphate hydrolases"/>
    <property type="match status" value="1"/>
</dbReference>
<protein>
    <submittedName>
        <fullName evidence="11">Transcriptional regulatory protein ZraR</fullName>
    </submittedName>
</protein>
<gene>
    <name evidence="11" type="primary">zraR_8</name>
    <name evidence="11" type="ORF">Pan181_15140</name>
</gene>
<keyword evidence="3" id="KW-0067">ATP-binding</keyword>
<dbReference type="InterPro" id="IPR003593">
    <property type="entry name" value="AAA+_ATPase"/>
</dbReference>
<evidence type="ECO:0000313" key="11">
    <source>
        <dbReference type="EMBL" id="QDU55325.1"/>
    </source>
</evidence>
<evidence type="ECO:0000259" key="10">
    <source>
        <dbReference type="PROSITE" id="PS50110"/>
    </source>
</evidence>
<dbReference type="RefSeq" id="WP_145246195.1">
    <property type="nucleotide sequence ID" value="NZ_CP036278.1"/>
</dbReference>
<evidence type="ECO:0000259" key="9">
    <source>
        <dbReference type="PROSITE" id="PS50045"/>
    </source>
</evidence>
<dbReference type="KEGG" id="amuc:Pan181_15140"/>
<dbReference type="SUPFAM" id="SSF46689">
    <property type="entry name" value="Homeodomain-like"/>
    <property type="match status" value="1"/>
</dbReference>
<dbReference type="GO" id="GO:0000160">
    <property type="term" value="P:phosphorelay signal transduction system"/>
    <property type="evidence" value="ECO:0007669"/>
    <property type="project" value="UniProtKB-KW"/>
</dbReference>
<evidence type="ECO:0000256" key="8">
    <source>
        <dbReference type="PROSITE-ProRule" id="PRU00169"/>
    </source>
</evidence>
<accession>A0A518AKR6</accession>
<dbReference type="OrthoDB" id="9807827at2"/>
<dbReference type="Gene3D" id="3.40.50.300">
    <property type="entry name" value="P-loop containing nucleotide triphosphate hydrolases"/>
    <property type="match status" value="1"/>
</dbReference>
<dbReference type="InterPro" id="IPR002078">
    <property type="entry name" value="Sigma_54_int"/>
</dbReference>
<dbReference type="InterPro" id="IPR027417">
    <property type="entry name" value="P-loop_NTPase"/>
</dbReference>
<dbReference type="PROSITE" id="PS00688">
    <property type="entry name" value="SIGMA54_INTERACT_3"/>
    <property type="match status" value="1"/>
</dbReference>
<dbReference type="PROSITE" id="PS00676">
    <property type="entry name" value="SIGMA54_INTERACT_2"/>
    <property type="match status" value="1"/>
</dbReference>
<evidence type="ECO:0000256" key="3">
    <source>
        <dbReference type="ARBA" id="ARBA00022840"/>
    </source>
</evidence>
<keyword evidence="7" id="KW-0804">Transcription</keyword>
<dbReference type="SMART" id="SM00382">
    <property type="entry name" value="AAA"/>
    <property type="match status" value="1"/>
</dbReference>
<reference evidence="11 12" key="1">
    <citation type="submission" date="2019-02" db="EMBL/GenBank/DDBJ databases">
        <title>Deep-cultivation of Planctomycetes and their phenomic and genomic characterization uncovers novel biology.</title>
        <authorList>
            <person name="Wiegand S."/>
            <person name="Jogler M."/>
            <person name="Boedeker C."/>
            <person name="Pinto D."/>
            <person name="Vollmers J."/>
            <person name="Rivas-Marin E."/>
            <person name="Kohn T."/>
            <person name="Peeters S.H."/>
            <person name="Heuer A."/>
            <person name="Rast P."/>
            <person name="Oberbeckmann S."/>
            <person name="Bunk B."/>
            <person name="Jeske O."/>
            <person name="Meyerdierks A."/>
            <person name="Storesund J.E."/>
            <person name="Kallscheuer N."/>
            <person name="Luecker S."/>
            <person name="Lage O.M."/>
            <person name="Pohl T."/>
            <person name="Merkel B.J."/>
            <person name="Hornburger P."/>
            <person name="Mueller R.-W."/>
            <person name="Bruemmer F."/>
            <person name="Labrenz M."/>
            <person name="Spormann A.M."/>
            <person name="Op den Camp H."/>
            <person name="Overmann J."/>
            <person name="Amann R."/>
            <person name="Jetten M.S.M."/>
            <person name="Mascher T."/>
            <person name="Medema M.H."/>
            <person name="Devos D.P."/>
            <person name="Kaster A.-K."/>
            <person name="Ovreas L."/>
            <person name="Rohde M."/>
            <person name="Galperin M.Y."/>
            <person name="Jogler C."/>
        </authorList>
    </citation>
    <scope>NUCLEOTIDE SEQUENCE [LARGE SCALE GENOMIC DNA]</scope>
    <source>
        <strain evidence="11 12">Pan181</strain>
    </source>
</reference>
<keyword evidence="12" id="KW-1185">Reference proteome</keyword>
<evidence type="ECO:0000256" key="2">
    <source>
        <dbReference type="ARBA" id="ARBA00022741"/>
    </source>
</evidence>
<evidence type="ECO:0000256" key="6">
    <source>
        <dbReference type="ARBA" id="ARBA00023125"/>
    </source>
</evidence>
<proteinExistence type="predicted"/>
<dbReference type="Gene3D" id="1.10.10.60">
    <property type="entry name" value="Homeodomain-like"/>
    <property type="match status" value="1"/>
</dbReference>
<evidence type="ECO:0000256" key="1">
    <source>
        <dbReference type="ARBA" id="ARBA00022553"/>
    </source>
</evidence>
<dbReference type="SUPFAM" id="SSF52172">
    <property type="entry name" value="CheY-like"/>
    <property type="match status" value="1"/>
</dbReference>
<keyword evidence="2" id="KW-0547">Nucleotide-binding</keyword>
<keyword evidence="4" id="KW-0902">Two-component regulatory system</keyword>
<dbReference type="InterPro" id="IPR025943">
    <property type="entry name" value="Sigma_54_int_dom_ATP-bd_2"/>
</dbReference>
<evidence type="ECO:0000256" key="5">
    <source>
        <dbReference type="ARBA" id="ARBA00023015"/>
    </source>
</evidence>
<dbReference type="Pfam" id="PF02954">
    <property type="entry name" value="HTH_8"/>
    <property type="match status" value="1"/>
</dbReference>
<dbReference type="InterPro" id="IPR025944">
    <property type="entry name" value="Sigma_54_int_dom_CS"/>
</dbReference>
<keyword evidence="1 8" id="KW-0597">Phosphoprotein</keyword>
<dbReference type="InterPro" id="IPR025662">
    <property type="entry name" value="Sigma_54_int_dom_ATP-bd_1"/>
</dbReference>
<sequence>MSLSTQTTRILVVDDHARSRESVASVLRHGGYEVHACASAREGLIYLREHGSDVVITDLQMPGMDGLEFIREIERLSLPVEILMITAHASIDTAVEAMRHGAFDYIEKPFDIDRLEQAVATACSRRGLLTTAEPTGRVMVGDSPAMRELRQQLQRIARTDETVLICGESGTGKELVAREIHLASQRAGAELVSLNCPVLSEQLTESELFGHRRGAFTGADADRVGRFELAQGGTLLLDEITEIDLNLQAKLLRVLQERKFEPVGSSHSVTADVRVLASTNRDLQHEVAQGRFREDLYYRLNVVPVQLPPLRERRDDIPQLVQHFLNQANHRLGGDPRSFSSDAMQVMLDYRWPGNIRELQNVVTRACVLADHQEIAGNTIRSWLGSAPASEPVPEITVDTLIPSEDVTLAEVERQVILATLKRHNGHRARTAAALGIGVRTLSGKLRNYGVAPRENNLADVA</sequence>
<evidence type="ECO:0000256" key="4">
    <source>
        <dbReference type="ARBA" id="ARBA00023012"/>
    </source>
</evidence>
<dbReference type="Gene3D" id="1.10.8.60">
    <property type="match status" value="1"/>
</dbReference>
<feature type="domain" description="Sigma-54 factor interaction" evidence="9">
    <location>
        <begin position="139"/>
        <end position="368"/>
    </location>
</feature>
<feature type="modified residue" description="4-aspartylphosphate" evidence="8">
    <location>
        <position position="58"/>
    </location>
</feature>
<dbReference type="EMBL" id="CP036278">
    <property type="protein sequence ID" value="QDU55325.1"/>
    <property type="molecule type" value="Genomic_DNA"/>
</dbReference>
<dbReference type="Proteomes" id="UP000315750">
    <property type="component" value="Chromosome"/>
</dbReference>
<dbReference type="GO" id="GO:0006355">
    <property type="term" value="P:regulation of DNA-templated transcription"/>
    <property type="evidence" value="ECO:0007669"/>
    <property type="project" value="InterPro"/>
</dbReference>
<dbReference type="PANTHER" id="PTHR32071">
    <property type="entry name" value="TRANSCRIPTIONAL REGULATORY PROTEIN"/>
    <property type="match status" value="1"/>
</dbReference>
<dbReference type="CDD" id="cd00009">
    <property type="entry name" value="AAA"/>
    <property type="match status" value="1"/>
</dbReference>
<dbReference type="InterPro" id="IPR001789">
    <property type="entry name" value="Sig_transdc_resp-reg_receiver"/>
</dbReference>
<dbReference type="FunFam" id="3.40.50.2300:FF:000018">
    <property type="entry name" value="DNA-binding transcriptional regulator NtrC"/>
    <property type="match status" value="1"/>
</dbReference>
<dbReference type="InterPro" id="IPR009057">
    <property type="entry name" value="Homeodomain-like_sf"/>
</dbReference>
<keyword evidence="5" id="KW-0805">Transcription regulation</keyword>
<dbReference type="GO" id="GO:0043565">
    <property type="term" value="F:sequence-specific DNA binding"/>
    <property type="evidence" value="ECO:0007669"/>
    <property type="project" value="InterPro"/>
</dbReference>
<organism evidence="11 12">
    <name type="scientific">Aeoliella mucimassa</name>
    <dbReference type="NCBI Taxonomy" id="2527972"/>
    <lineage>
        <taxon>Bacteria</taxon>
        <taxon>Pseudomonadati</taxon>
        <taxon>Planctomycetota</taxon>
        <taxon>Planctomycetia</taxon>
        <taxon>Pirellulales</taxon>
        <taxon>Lacipirellulaceae</taxon>
        <taxon>Aeoliella</taxon>
    </lineage>
</organism>
<dbReference type="PROSITE" id="PS00675">
    <property type="entry name" value="SIGMA54_INTERACT_1"/>
    <property type="match status" value="1"/>
</dbReference>
<dbReference type="Pfam" id="PF00158">
    <property type="entry name" value="Sigma54_activat"/>
    <property type="match status" value="1"/>
</dbReference>
<dbReference type="AlphaFoldDB" id="A0A518AKR6"/>
<dbReference type="SMART" id="SM00448">
    <property type="entry name" value="REC"/>
    <property type="match status" value="1"/>
</dbReference>
<evidence type="ECO:0000256" key="7">
    <source>
        <dbReference type="ARBA" id="ARBA00023163"/>
    </source>
</evidence>
<dbReference type="Gene3D" id="3.40.50.2300">
    <property type="match status" value="1"/>
</dbReference>
<dbReference type="PROSITE" id="PS50045">
    <property type="entry name" value="SIGMA54_INTERACT_4"/>
    <property type="match status" value="1"/>
</dbReference>
<dbReference type="FunFam" id="3.40.50.300:FF:000006">
    <property type="entry name" value="DNA-binding transcriptional regulator NtrC"/>
    <property type="match status" value="1"/>
</dbReference>
<dbReference type="InterPro" id="IPR058031">
    <property type="entry name" value="AAA_lid_NorR"/>
</dbReference>
<dbReference type="PANTHER" id="PTHR32071:SF122">
    <property type="entry name" value="SIGMA FACTOR"/>
    <property type="match status" value="1"/>
</dbReference>
<dbReference type="PROSITE" id="PS50110">
    <property type="entry name" value="RESPONSE_REGULATORY"/>
    <property type="match status" value="1"/>
</dbReference>
<name>A0A518AKR6_9BACT</name>
<dbReference type="Pfam" id="PF00072">
    <property type="entry name" value="Response_reg"/>
    <property type="match status" value="1"/>
</dbReference>
<dbReference type="Pfam" id="PF25601">
    <property type="entry name" value="AAA_lid_14"/>
    <property type="match status" value="1"/>
</dbReference>